<name>A0A1B6LB79_9HEMI</name>
<protein>
    <recommendedName>
        <fullName evidence="2">PiggyBac transposable element-derived protein domain-containing protein</fullName>
    </recommendedName>
</protein>
<dbReference type="PANTHER" id="PTHR46599">
    <property type="entry name" value="PIGGYBAC TRANSPOSABLE ELEMENT-DERIVED PROTEIN 4"/>
    <property type="match status" value="1"/>
</dbReference>
<feature type="domain" description="PiggyBac transposable element-derived protein" evidence="2">
    <location>
        <begin position="4"/>
        <end position="219"/>
    </location>
</feature>
<keyword evidence="1" id="KW-0472">Membrane</keyword>
<feature type="non-terminal residue" evidence="3">
    <location>
        <position position="327"/>
    </location>
</feature>
<dbReference type="PANTHER" id="PTHR46599:SF6">
    <property type="entry name" value="DUAL SPECIFICITY PHOSPHATASE 26"/>
    <property type="match status" value="1"/>
</dbReference>
<gene>
    <name evidence="3" type="ORF">g.18255</name>
</gene>
<evidence type="ECO:0000256" key="1">
    <source>
        <dbReference type="SAM" id="Phobius"/>
    </source>
</evidence>
<reference evidence="3" key="1">
    <citation type="submission" date="2015-11" db="EMBL/GenBank/DDBJ databases">
        <title>De novo transcriptome assembly of four potential Pierce s Disease insect vectors from Arizona vineyards.</title>
        <authorList>
            <person name="Tassone E.E."/>
        </authorList>
    </citation>
    <scope>NUCLEOTIDE SEQUENCE</scope>
</reference>
<dbReference type="Pfam" id="PF13843">
    <property type="entry name" value="DDE_Tnp_1_7"/>
    <property type="match status" value="1"/>
</dbReference>
<proteinExistence type="predicted"/>
<keyword evidence="1" id="KW-0812">Transmembrane</keyword>
<accession>A0A1B6LB79</accession>
<evidence type="ECO:0000313" key="3">
    <source>
        <dbReference type="EMBL" id="JAT20938.1"/>
    </source>
</evidence>
<keyword evidence="1" id="KW-1133">Transmembrane helix</keyword>
<sequence>MLEPFRGRCPFRQFIKSKPAKYGVKVYSLVDAKTFYCSNMEVYCGTQPEGPYRISNSAKDVVLRLIQPISNSGRNVTVDNYFCSLPLLNELAKDHHLSVVGTLRKNKRDTAVSPEYTTHKNRQLYRSFFVHKVQVTILSCKSKQNKVVLLLSSLNRPDEIDTKSGEAMKPQMLTYYNQIKDGVYTLDKLKATYNVARKTNRWPLSLFFALLNIAAVNAYIVYLANTGENISKKSFLKMLSKELCGDHWRYRITLENLPRQLKTNMKKLAGIADDPRPRAVGCVGRCAYCSWRKNRKTKVMCSACERYICKEHTTSLCNDCATQNDQE</sequence>
<dbReference type="InterPro" id="IPR029526">
    <property type="entry name" value="PGBD"/>
</dbReference>
<dbReference type="AlphaFoldDB" id="A0A1B6LB79"/>
<evidence type="ECO:0000259" key="2">
    <source>
        <dbReference type="Pfam" id="PF13843"/>
    </source>
</evidence>
<feature type="transmembrane region" description="Helical" evidence="1">
    <location>
        <begin position="202"/>
        <end position="224"/>
    </location>
</feature>
<organism evidence="3">
    <name type="scientific">Graphocephala atropunctata</name>
    <dbReference type="NCBI Taxonomy" id="36148"/>
    <lineage>
        <taxon>Eukaryota</taxon>
        <taxon>Metazoa</taxon>
        <taxon>Ecdysozoa</taxon>
        <taxon>Arthropoda</taxon>
        <taxon>Hexapoda</taxon>
        <taxon>Insecta</taxon>
        <taxon>Pterygota</taxon>
        <taxon>Neoptera</taxon>
        <taxon>Paraneoptera</taxon>
        <taxon>Hemiptera</taxon>
        <taxon>Auchenorrhyncha</taxon>
        <taxon>Membracoidea</taxon>
        <taxon>Cicadellidae</taxon>
        <taxon>Cicadellinae</taxon>
        <taxon>Cicadellini</taxon>
        <taxon>Graphocephala</taxon>
    </lineage>
</organism>
<dbReference type="EMBL" id="GEBQ01019039">
    <property type="protein sequence ID" value="JAT20938.1"/>
    <property type="molecule type" value="Transcribed_RNA"/>
</dbReference>